<evidence type="ECO:0000256" key="5">
    <source>
        <dbReference type="SAM" id="Coils"/>
    </source>
</evidence>
<evidence type="ECO:0000259" key="7">
    <source>
        <dbReference type="PROSITE" id="PS51715"/>
    </source>
</evidence>
<dbReference type="Gene3D" id="3.40.50.300">
    <property type="entry name" value="P-loop containing nucleotide triphosphate hydrolases"/>
    <property type="match status" value="1"/>
</dbReference>
<keyword evidence="6" id="KW-0812">Transmembrane</keyword>
<dbReference type="InterPro" id="IPR036543">
    <property type="entry name" value="Guanylate-bd_C_sf"/>
</dbReference>
<keyword evidence="9" id="KW-1185">Reference proteome</keyword>
<proteinExistence type="inferred from homology"/>
<dbReference type="GO" id="GO:0003924">
    <property type="term" value="F:GTPase activity"/>
    <property type="evidence" value="ECO:0007669"/>
    <property type="project" value="InterPro"/>
</dbReference>
<evidence type="ECO:0000256" key="6">
    <source>
        <dbReference type="SAM" id="Phobius"/>
    </source>
</evidence>
<evidence type="ECO:0000256" key="3">
    <source>
        <dbReference type="ARBA" id="ARBA00023134"/>
    </source>
</evidence>
<dbReference type="InterPro" id="IPR030386">
    <property type="entry name" value="G_GB1_RHD3_dom"/>
</dbReference>
<feature type="transmembrane region" description="Helical" evidence="6">
    <location>
        <begin position="503"/>
        <end position="522"/>
    </location>
</feature>
<evidence type="ECO:0000256" key="1">
    <source>
        <dbReference type="ARBA" id="ARBA00022741"/>
    </source>
</evidence>
<comment type="similarity">
    <text evidence="4">Belongs to the TRAFAC class dynamin-like GTPase superfamily. GB1/RHD3 GTPase family.</text>
</comment>
<keyword evidence="6" id="KW-1133">Transmembrane helix</keyword>
<dbReference type="GO" id="GO:0005525">
    <property type="term" value="F:GTP binding"/>
    <property type="evidence" value="ECO:0007669"/>
    <property type="project" value="UniProtKB-KW"/>
</dbReference>
<comment type="caution">
    <text evidence="8">The sequence shown here is derived from an EMBL/GenBank/DDBJ whole genome shotgun (WGS) entry which is preliminary data.</text>
</comment>
<keyword evidence="3" id="KW-0342">GTP-binding</keyword>
<keyword evidence="1" id="KW-0547">Nucleotide-binding</keyword>
<evidence type="ECO:0000256" key="4">
    <source>
        <dbReference type="PROSITE-ProRule" id="PRU01052"/>
    </source>
</evidence>
<dbReference type="InterPro" id="IPR003191">
    <property type="entry name" value="Guanylate-bd/ATL_C"/>
</dbReference>
<dbReference type="SUPFAM" id="SSF48340">
    <property type="entry name" value="Interferon-induced guanylate-binding protein 1 (GBP1), C-terminal domain"/>
    <property type="match status" value="1"/>
</dbReference>
<protein>
    <submittedName>
        <fullName evidence="8">GBP-domain-containing protein</fullName>
    </submittedName>
</protein>
<organism evidence="8 9">
    <name type="scientific">Gigaspora margarita</name>
    <dbReference type="NCBI Taxonomy" id="4874"/>
    <lineage>
        <taxon>Eukaryota</taxon>
        <taxon>Fungi</taxon>
        <taxon>Fungi incertae sedis</taxon>
        <taxon>Mucoromycota</taxon>
        <taxon>Glomeromycotina</taxon>
        <taxon>Glomeromycetes</taxon>
        <taxon>Diversisporales</taxon>
        <taxon>Gigasporaceae</taxon>
        <taxon>Gigaspora</taxon>
    </lineage>
</organism>
<dbReference type="OrthoDB" id="2135133at2759"/>
<feature type="coiled-coil region" evidence="5">
    <location>
        <begin position="367"/>
        <end position="495"/>
    </location>
</feature>
<keyword evidence="2" id="KW-0378">Hydrolase</keyword>
<evidence type="ECO:0000313" key="8">
    <source>
        <dbReference type="EMBL" id="KAF0503280.1"/>
    </source>
</evidence>
<feature type="domain" description="GB1/RHD3-type G" evidence="7">
    <location>
        <begin position="1"/>
        <end position="173"/>
    </location>
</feature>
<evidence type="ECO:0000256" key="2">
    <source>
        <dbReference type="ARBA" id="ARBA00022801"/>
    </source>
</evidence>
<keyword evidence="5" id="KW-0175">Coiled coil</keyword>
<accession>A0A8H4AJR5</accession>
<keyword evidence="6" id="KW-0472">Membrane</keyword>
<name>A0A8H4AJR5_GIGMA</name>
<dbReference type="Pfam" id="PF02263">
    <property type="entry name" value="GBP"/>
    <property type="match status" value="1"/>
</dbReference>
<dbReference type="SUPFAM" id="SSF52540">
    <property type="entry name" value="P-loop containing nucleoside triphosphate hydrolases"/>
    <property type="match status" value="1"/>
</dbReference>
<gene>
    <name evidence="8" type="ORF">F8M41_019663</name>
</gene>
<dbReference type="EMBL" id="WTPW01000515">
    <property type="protein sequence ID" value="KAF0503280.1"/>
    <property type="molecule type" value="Genomic_DNA"/>
</dbReference>
<dbReference type="AlphaFoldDB" id="A0A8H4AJR5"/>
<evidence type="ECO:0000313" key="9">
    <source>
        <dbReference type="Proteomes" id="UP000439903"/>
    </source>
</evidence>
<dbReference type="PROSITE" id="PS51715">
    <property type="entry name" value="G_GB1_RHD3"/>
    <property type="match status" value="1"/>
</dbReference>
<dbReference type="Proteomes" id="UP000439903">
    <property type="component" value="Unassembled WGS sequence"/>
</dbReference>
<reference evidence="8 9" key="1">
    <citation type="journal article" date="2019" name="Environ. Microbiol.">
        <title>At the nexus of three kingdoms: the genome of the mycorrhizal fungus Gigaspora margarita provides insights into plant, endobacterial and fungal interactions.</title>
        <authorList>
            <person name="Venice F."/>
            <person name="Ghignone S."/>
            <person name="Salvioli di Fossalunga A."/>
            <person name="Amselem J."/>
            <person name="Novero M."/>
            <person name="Xianan X."/>
            <person name="Sedzielewska Toro K."/>
            <person name="Morin E."/>
            <person name="Lipzen A."/>
            <person name="Grigoriev I.V."/>
            <person name="Henrissat B."/>
            <person name="Martin F.M."/>
            <person name="Bonfante P."/>
        </authorList>
    </citation>
    <scope>NUCLEOTIDE SEQUENCE [LARGE SCALE GENOMIC DNA]</scope>
    <source>
        <strain evidence="8 9">BEG34</strain>
    </source>
</reference>
<dbReference type="InterPro" id="IPR027417">
    <property type="entry name" value="P-loop_NTPase"/>
</dbReference>
<dbReference type="PANTHER" id="PTHR10751">
    <property type="entry name" value="GUANYLATE BINDING PROTEIN"/>
    <property type="match status" value="1"/>
</dbReference>
<dbReference type="InterPro" id="IPR015894">
    <property type="entry name" value="Guanylate-bd_N"/>
</dbReference>
<dbReference type="Gene3D" id="1.20.1000.10">
    <property type="entry name" value="Guanylate-binding protein, C-terminal domain"/>
    <property type="match status" value="1"/>
</dbReference>
<sequence length="523" mass="60693">MHINLGVVIIDCEGIDDPNQELPWANKLFILCLAISSTLIYNINGIVGRDDIEKLFLMTKIVSLIQPPNDHQFLPNLVVLLRDFQLDSPPDFVKYFLNIISKTNEDAANELTKFFKKFNVYAIPHPGIRQDAMRNMNEIETDKLDPIFVEKVEESVTKIFEDLHPKYLNASTMSGVTFAEFLERCVAQINDPANTVLSIPSAYESTINYAAQKAYESSLELYNDMMDQMNFKGFPISWDEFKDVHNIAFEEALKNFIQQIIGNADQIQSFRKTFHDKITGLKDQFYMKNSTAMSKYHEEWAHKLWKEHVAPGLEMENLFDTDKFEEAIALFEQIYGTIVMPGQEAIQVLNEFKTNQYEDAIKLLNTYDVLREERANEMLARQAAEKKYYELLQEEEQLKTEINNFKIENEKIQNQLEEKVNSMEECLRNQEQQNGQVIDQLKNDNERMLNEQRAQTQRSIDQQTIEYERMLDQVKEENQSRINNLQDQLNHNNQRKSDFWETFAGIAGSIAGSLIAGLVIGLL</sequence>
<dbReference type="Pfam" id="PF02841">
    <property type="entry name" value="GBP_C"/>
    <property type="match status" value="1"/>
</dbReference>